<dbReference type="Proteomes" id="UP000001396">
    <property type="component" value="Unassembled WGS sequence"/>
</dbReference>
<proteinExistence type="predicted"/>
<dbReference type="InParanoid" id="D3B2I7"/>
<dbReference type="AlphaFoldDB" id="D3B2I7"/>
<evidence type="ECO:0008006" key="3">
    <source>
        <dbReference type="Google" id="ProtNLM"/>
    </source>
</evidence>
<name>D3B2I7_HETP5</name>
<reference evidence="1 2" key="1">
    <citation type="journal article" date="2011" name="Genome Res.">
        <title>Phylogeny-wide analysis of social amoeba genomes highlights ancient origins for complex intercellular communication.</title>
        <authorList>
            <person name="Heidel A.J."/>
            <person name="Lawal H.M."/>
            <person name="Felder M."/>
            <person name="Schilde C."/>
            <person name="Helps N.R."/>
            <person name="Tunggal B."/>
            <person name="Rivero F."/>
            <person name="John U."/>
            <person name="Schleicher M."/>
            <person name="Eichinger L."/>
            <person name="Platzer M."/>
            <person name="Noegel A.A."/>
            <person name="Schaap P."/>
            <person name="Gloeckner G."/>
        </authorList>
    </citation>
    <scope>NUCLEOTIDE SEQUENCE [LARGE SCALE GENOMIC DNA]</scope>
    <source>
        <strain evidence="2">ATCC 26659 / Pp 5 / PN500</strain>
    </source>
</reference>
<dbReference type="SUPFAM" id="SSF140860">
    <property type="entry name" value="Pseudo ankyrin repeat-like"/>
    <property type="match status" value="1"/>
</dbReference>
<dbReference type="GeneID" id="31358123"/>
<evidence type="ECO:0000313" key="2">
    <source>
        <dbReference type="Proteomes" id="UP000001396"/>
    </source>
</evidence>
<dbReference type="RefSeq" id="XP_020435652.1">
    <property type="nucleotide sequence ID" value="XM_020573580.1"/>
</dbReference>
<accession>D3B2I7</accession>
<evidence type="ECO:0000313" key="1">
    <source>
        <dbReference type="EMBL" id="EFA83535.1"/>
    </source>
</evidence>
<gene>
    <name evidence="1" type="ORF">PPL_02600</name>
</gene>
<protein>
    <recommendedName>
        <fullName evidence="3">Ankyrin repeat-containing protein</fullName>
    </recommendedName>
</protein>
<organism evidence="1 2">
    <name type="scientific">Heterostelium pallidum (strain ATCC 26659 / Pp 5 / PN500)</name>
    <name type="common">Cellular slime mold</name>
    <name type="synonym">Polysphondylium pallidum</name>
    <dbReference type="NCBI Taxonomy" id="670386"/>
    <lineage>
        <taxon>Eukaryota</taxon>
        <taxon>Amoebozoa</taxon>
        <taxon>Evosea</taxon>
        <taxon>Eumycetozoa</taxon>
        <taxon>Dictyostelia</taxon>
        <taxon>Acytosteliales</taxon>
        <taxon>Acytosteliaceae</taxon>
        <taxon>Heterostelium</taxon>
    </lineage>
</organism>
<dbReference type="EMBL" id="ADBJ01000010">
    <property type="protein sequence ID" value="EFA83535.1"/>
    <property type="molecule type" value="Genomic_DNA"/>
</dbReference>
<comment type="caution">
    <text evidence="1">The sequence shown here is derived from an EMBL/GenBank/DDBJ whole genome shotgun (WGS) entry which is preliminary data.</text>
</comment>
<keyword evidence="2" id="KW-1185">Reference proteome</keyword>
<sequence>MEQYSIDKSLRNCFKYHHWLDVSNMILENPHSNTYPYLLLDKLKHPIYRDSIRFTNYDARVLCRSVRDYQLFHSIYRLKQRYFIGAGVVESACSGGNLEIVKLLVNQVDPVALPLDGAMDSAIDKGHTDIVLYLHRHVISKSLPVEQQCNYKRIIKKTEYHRNYIANWFRLWQNDKSDGHSAMLELFGGKDEIDCIKRMIDQLKPSVYHILSLGLTIFYQLADSYNYRYKAPFDNLDQLNMSNLFKHQSFLQQSFEEKAEIVAIILMLQRKKVPESSTEVNFEISEILKSTTDSHLDPHKTSDNWELIYLFLQSLIQNSNDLDYLDRMIELEMSLPNIGYPQLAKIMKQAGNSKYLVYGYANLEQLRIILDQLNDNPFDDFYEFSHSIMFNLISKKNPNIIVADFLLDRFLTIHPSRIGMVFNLLVDIKVESREAIKFVFMRRNDFNQELSISVDTIMNIFNHRGLYEELLELSKSTIPETEWFIMFEKVAFSTTVPYDWRYHHIMSLIAPVFADSVIRRQNYRYTNIRINHGTPFTSNNFRYLKSIANPTMRDSPIRIEIAHIEMGAYGTPEIYRLLIQLQKDKLIEIINGAWEFLALHHAHAHRNYKLIESIKSTSDLSLYDKWIGDNMSHSRHRTYASTAKVLTVPSVQHYLEFIQSPQNQQRSEPIQLSDLLLKLIKELCTIEQLDYLYNVDDGKWRNEIQIAFSKTDILQHCSYRNEIILWLINNNIQAKVDNTNNKFECDNYILNLSKQNNILIFGNEIKNNNNNNNSIKNNNTTNYIILLYSNQNEGRD</sequence>